<organism evidence="5 6">
    <name type="scientific">Huso huso</name>
    <name type="common">Beluga</name>
    <name type="synonym">Acipenser huso</name>
    <dbReference type="NCBI Taxonomy" id="61971"/>
    <lineage>
        <taxon>Eukaryota</taxon>
        <taxon>Metazoa</taxon>
        <taxon>Chordata</taxon>
        <taxon>Craniata</taxon>
        <taxon>Vertebrata</taxon>
        <taxon>Euteleostomi</taxon>
        <taxon>Actinopterygii</taxon>
        <taxon>Chondrostei</taxon>
        <taxon>Acipenseriformes</taxon>
        <taxon>Acipenseridae</taxon>
        <taxon>Huso</taxon>
    </lineage>
</organism>
<accession>A0ABR0YBG6</accession>
<feature type="compositionally biased region" description="Basic and acidic residues" evidence="3">
    <location>
        <begin position="232"/>
        <end position="243"/>
    </location>
</feature>
<feature type="transmembrane region" description="Helical" evidence="4">
    <location>
        <begin position="606"/>
        <end position="628"/>
    </location>
</feature>
<feature type="region of interest" description="Disordered" evidence="3">
    <location>
        <begin position="33"/>
        <end position="275"/>
    </location>
</feature>
<evidence type="ECO:0000256" key="1">
    <source>
        <dbReference type="ARBA" id="ARBA00010090"/>
    </source>
</evidence>
<feature type="compositionally biased region" description="Basic and acidic residues" evidence="3">
    <location>
        <begin position="255"/>
        <end position="264"/>
    </location>
</feature>
<evidence type="ECO:0000256" key="4">
    <source>
        <dbReference type="SAM" id="Phobius"/>
    </source>
</evidence>
<keyword evidence="4" id="KW-0472">Membrane</keyword>
<dbReference type="PANTHER" id="PTHR14096:SF28">
    <property type="entry name" value="APOLIPOPROTEIN L, 1-RELATED"/>
    <property type="match status" value="1"/>
</dbReference>
<feature type="compositionally biased region" description="Polar residues" evidence="3">
    <location>
        <begin position="127"/>
        <end position="137"/>
    </location>
</feature>
<evidence type="ECO:0000313" key="5">
    <source>
        <dbReference type="EMBL" id="KAK6469540.1"/>
    </source>
</evidence>
<feature type="compositionally biased region" description="Acidic residues" evidence="3">
    <location>
        <begin position="265"/>
        <end position="275"/>
    </location>
</feature>
<keyword evidence="6" id="KW-1185">Reference proteome</keyword>
<keyword evidence="2" id="KW-0175">Coiled coil</keyword>
<comment type="similarity">
    <text evidence="1">Belongs to the apolipoprotein L family.</text>
</comment>
<proteinExistence type="inferred from homology"/>
<dbReference type="Proteomes" id="UP001369086">
    <property type="component" value="Unassembled WGS sequence"/>
</dbReference>
<dbReference type="Pfam" id="PF05461">
    <property type="entry name" value="ApoL"/>
    <property type="match status" value="2"/>
</dbReference>
<feature type="coiled-coil region" evidence="2">
    <location>
        <begin position="485"/>
        <end position="512"/>
    </location>
</feature>
<evidence type="ECO:0000313" key="6">
    <source>
        <dbReference type="Proteomes" id="UP001369086"/>
    </source>
</evidence>
<comment type="caution">
    <text evidence="5">The sequence shown here is derived from an EMBL/GenBank/DDBJ whole genome shotgun (WGS) entry which is preliminary data.</text>
</comment>
<evidence type="ECO:0000256" key="3">
    <source>
        <dbReference type="SAM" id="MobiDB-lite"/>
    </source>
</evidence>
<dbReference type="PANTHER" id="PTHR14096">
    <property type="entry name" value="APOLIPOPROTEIN L"/>
    <property type="match status" value="1"/>
</dbReference>
<keyword evidence="4" id="KW-0812">Transmembrane</keyword>
<reference evidence="5 6" key="1">
    <citation type="submission" date="2021-05" db="EMBL/GenBank/DDBJ databases">
        <authorList>
            <person name="Zahm M."/>
            <person name="Klopp C."/>
            <person name="Cabau C."/>
            <person name="Kuhl H."/>
            <person name="Suciu R."/>
            <person name="Ciorpac M."/>
            <person name="Holostenco D."/>
            <person name="Gessner J."/>
            <person name="Wuertz S."/>
            <person name="Hohne C."/>
            <person name="Stock M."/>
            <person name="Gislard M."/>
            <person name="Lluch J."/>
            <person name="Milhes M."/>
            <person name="Lampietro C."/>
            <person name="Lopez Roques C."/>
            <person name="Donnadieu C."/>
            <person name="Du K."/>
            <person name="Schartl M."/>
            <person name="Guiguen Y."/>
        </authorList>
    </citation>
    <scope>NUCLEOTIDE SEQUENCE [LARGE SCALE GENOMIC DNA]</scope>
    <source>
        <strain evidence="5">Hh-F2</strain>
        <tissue evidence="5">Blood</tissue>
    </source>
</reference>
<feature type="transmembrane region" description="Helical" evidence="4">
    <location>
        <begin position="581"/>
        <end position="600"/>
    </location>
</feature>
<sequence length="633" mass="68522">MPLHYNTVAQQHHAHGHRNYILHSLSVRVRGHSRNGGEYTFHRRKRPPHPSTTPLDRSHPPALHPWTGHTPPSTTPLDRSQPLQHYTPGPVTPPSTTPLDRSDPPALHPWTGQTPQRYTPPALHPWTGQTPPSTTPLDRSHPPALHPWTGQTPPALHPWTGHTPQHYTLDRSPPQHYTPGPVRPPQHYTPGPVTPPQHYTPGPVPPPSTTPLDRSHPPQHYTPGPRMGQQAEKSKLQGTDMDRMSGGGRNSTEYEWTKTSKELLESEDSSTEGEDLSSELIEQFIQLFSEKKPVIERHLKHLHEIADGLDEVNRNSAIAKTTGSCVSAAGGVMTIAGFALAPFTFGASTLLAGVGLGVGLLGGATTVGTEITKAVIDGGENKKVAEILEDVESAMSELDKSVGKACQTVSKWDETGFEHILKATGQLGAKGASAASALSRVVRVSLSKGARIAGGVVAGVFVALDVYEIAKNSIDIHKGCKSERAKEIRKLVETTEADLAELEDVCSDMKKLSDLREADLDRTVRRRRHSSECDLTDLTEELEEPQGSSLTVELDPEKKRTIEKETSELPAIAEAVFPVRITAKAGAALGLSALAALAVLSTEDPIAVGAIVLMLLLLVLMLCLTVQLSRQIQ</sequence>
<gene>
    <name evidence="5" type="ORF">HHUSO_G31815</name>
</gene>
<evidence type="ECO:0000256" key="2">
    <source>
        <dbReference type="SAM" id="Coils"/>
    </source>
</evidence>
<keyword evidence="4" id="KW-1133">Transmembrane helix</keyword>
<protein>
    <submittedName>
        <fullName evidence="5">Apolipoprotein L3-like</fullName>
    </submittedName>
</protein>
<feature type="compositionally biased region" description="Polar residues" evidence="3">
    <location>
        <begin position="70"/>
        <end position="84"/>
    </location>
</feature>
<dbReference type="InterPro" id="IPR008405">
    <property type="entry name" value="ApoL"/>
</dbReference>
<name>A0ABR0YBG6_HUSHU</name>
<dbReference type="EMBL" id="JAHFZB010000038">
    <property type="protein sequence ID" value="KAK6469540.1"/>
    <property type="molecule type" value="Genomic_DNA"/>
</dbReference>